<protein>
    <submittedName>
        <fullName evidence="3">Uncharacterized protein</fullName>
    </submittedName>
</protein>
<feature type="region of interest" description="Disordered" evidence="1">
    <location>
        <begin position="401"/>
        <end position="440"/>
    </location>
</feature>
<keyword evidence="2" id="KW-0812">Transmembrane</keyword>
<gene>
    <name evidence="3" type="ORF">AYL99_02439</name>
</gene>
<feature type="compositionally biased region" description="Basic and acidic residues" evidence="1">
    <location>
        <begin position="1748"/>
        <end position="1763"/>
    </location>
</feature>
<keyword evidence="4" id="KW-1185">Reference proteome</keyword>
<dbReference type="GeneID" id="30006609"/>
<dbReference type="OrthoDB" id="5361176at2759"/>
<keyword evidence="2" id="KW-1133">Transmembrane helix</keyword>
<feature type="region of interest" description="Disordered" evidence="1">
    <location>
        <begin position="1748"/>
        <end position="1828"/>
    </location>
</feature>
<dbReference type="Gene3D" id="1.20.58.340">
    <property type="entry name" value="Magnesium transport protein CorA, transmembrane region"/>
    <property type="match status" value="1"/>
</dbReference>
<evidence type="ECO:0000313" key="3">
    <source>
        <dbReference type="EMBL" id="OAP63212.1"/>
    </source>
</evidence>
<evidence type="ECO:0000313" key="4">
    <source>
        <dbReference type="Proteomes" id="UP000078343"/>
    </source>
</evidence>
<organism evidence="3 4">
    <name type="scientific">Fonsecaea erecta</name>
    <dbReference type="NCBI Taxonomy" id="1367422"/>
    <lineage>
        <taxon>Eukaryota</taxon>
        <taxon>Fungi</taxon>
        <taxon>Dikarya</taxon>
        <taxon>Ascomycota</taxon>
        <taxon>Pezizomycotina</taxon>
        <taxon>Eurotiomycetes</taxon>
        <taxon>Chaetothyriomycetidae</taxon>
        <taxon>Chaetothyriales</taxon>
        <taxon>Herpotrichiellaceae</taxon>
        <taxon>Fonsecaea</taxon>
    </lineage>
</organism>
<reference evidence="3 4" key="1">
    <citation type="submission" date="2016-04" db="EMBL/GenBank/DDBJ databases">
        <title>Draft genome of Fonsecaea erecta CBS 125763.</title>
        <authorList>
            <person name="Weiss V.A."/>
            <person name="Vicente V.A."/>
            <person name="Raittz R.T."/>
            <person name="Moreno L.F."/>
            <person name="De Souza E.M."/>
            <person name="Pedrosa F.O."/>
            <person name="Steffens M.B."/>
            <person name="Faoro H."/>
            <person name="Tadra-Sfeir M.Z."/>
            <person name="Najafzadeh M.J."/>
            <person name="Felipe M.S."/>
            <person name="Teixeira M."/>
            <person name="Sun J."/>
            <person name="Xi L."/>
            <person name="Gomes R."/>
            <person name="De Azevedo C.M."/>
            <person name="Salgado C.G."/>
            <person name="Da Silva M.B."/>
            <person name="Nascimento M.F."/>
            <person name="Queiroz-Telles F."/>
            <person name="Attili D.S."/>
            <person name="Gorbushina A."/>
        </authorList>
    </citation>
    <scope>NUCLEOTIDE SEQUENCE [LARGE SCALE GENOMIC DNA]</scope>
    <source>
        <strain evidence="3 4">CBS 125763</strain>
    </source>
</reference>
<name>A0A178ZU02_9EURO</name>
<feature type="transmembrane region" description="Helical" evidence="2">
    <location>
        <begin position="1621"/>
        <end position="1645"/>
    </location>
</feature>
<feature type="compositionally biased region" description="Basic and acidic residues" evidence="1">
    <location>
        <begin position="1683"/>
        <end position="1716"/>
    </location>
</feature>
<proteinExistence type="predicted"/>
<evidence type="ECO:0000256" key="1">
    <source>
        <dbReference type="SAM" id="MobiDB-lite"/>
    </source>
</evidence>
<feature type="compositionally biased region" description="Basic residues" evidence="1">
    <location>
        <begin position="1789"/>
        <end position="1805"/>
    </location>
</feature>
<accession>A0A178ZU02</accession>
<dbReference type="Proteomes" id="UP000078343">
    <property type="component" value="Unassembled WGS sequence"/>
</dbReference>
<comment type="caution">
    <text evidence="3">The sequence shown here is derived from an EMBL/GenBank/DDBJ whole genome shotgun (WGS) entry which is preliminary data.</text>
</comment>
<dbReference type="RefSeq" id="XP_018696579.1">
    <property type="nucleotide sequence ID" value="XM_018833955.1"/>
</dbReference>
<sequence>MTGDIDNRVTEQGTLQITSPLPEFIIPKCRKPSLLFYDHSAEQVLTPGNALSAQNGGGEPQGSAPSNASSSTISPRQCHLGQECVLEQPQDLKPAIRSDIAFGDGQGTVGFISEFGELIQARRILDYGPWGSLQVRPESDPADFDHIMEGSCPGIGLRLNDRSVVPDEDFHPVSYIHDRWPKLSYSTEGVEVEMMFAVVDKKIVHQCVLSNRGNADSTVDMVFDMGFAMGAPVDSRLRSGTKFKGGTLTSGNTCIVLSGNPGGYGVFGASLYIDHGRPVRLVPVELKDQPETGNDPKPDSSHAGKKESKEKEPSRFLFHRLPIKIAPGAQRELTAVYDFNCGRWTRDQIYDLKIMPSISDDYYTLQRLRENSFLTAYEEAKSKDDVEQVRKILEDGVPQHAAVPAQKDAHDAPSEPVDTNAPKPPEEQQPLVPESESHVKTQLPFQNHGGESLVSHHLFGLEWASKWSFRDSLGADTFWDVMWGEKMKKHKQEMRELVGKEFEKLRDDPKIRPGCGYVDVQEHLSRYCPGKWIKGLPDQPTNFLFRRYLQYILTVVPIGVHWKRDGDPAYFFCTSGQNAVTTDYGAVLYQFRLLGYIHRLLMSQEGIVDDSLKSSLHSEIEKLCKGHLEWCFEVAQKTKSGLWTTVYKPLGAKITTVDDHVHSATNFLKLFEFYVEFPDSRPFVLATLKKRLLPWLKALQETRNKNSGLWESVRKTIQVSWWDSNYRQDEEVSIPNYDLCDCVEHWQTLQTVFSIINEMKDNGNIRPDTGDAAASPLLQAVTKELLDSLETSGLMKELDPSAFREKILERFSFEIERSSVETSIQSAELRIQAPGSGSLVEEMKGNKKRLLAIKRCAKERPRWNWYAEAMVLCPKYDLGFFDSDRPSQRLAEWSAAVEAQQFQIEQFWKKPLRYALALILALDSKISLDKSKDPATMAVTCQTTLMGCVLSCGLMAEEMDPKTKKPQSRLDYFPEAVFGVPYCLFRLTYENLLGAYPKQITNPSGNTRVGTTFDEKLWKKSYKAIRSRTKAGLYNLASVDRANVVDLTEVCEPEWLFDDPWYFTQEDLLPDRPKGERGPLKYTKDAVQSGLKVLLDFDRDEGSFPYAVFNEAILLYSRDHNEFLAEADEERPGSIVDVIRTGKRQSQILEDIPNAWELMEHVWKKRTKNDVKKRLIYVYNCGPRFSVALYLSVPDKERYSMATFLSRHQTRDVFLREDTHKTINSWTTELHLGFYRVISNLSAPAGDDDSDDDQIPPSLTIFSGRPFQLPGDATKLIEKCAIGFRFDGDLYDRYWTCYVAVYLPQCDTQDRWFADVDSFKLMRPTGEGNKDTEHSQRKILEARWFERATRIICEETRNILRVISGILGEDRNGRYTATSYDTFRANFETNKTTYAQYGEMVKFLRHVLDNLEAIRNVADKWENRATTREVQPRWTRDDEAAYAQEISIWCRRAQANVHNMAHLENQIQAKLDHIKQLREWLLDDLQLKEARVSNRSADDVRIFTYATVVFLPLSFASSIFSMGGAPSHSTAVSFVTAAVIALVATIAFVLNAGTVMRAITQWKILVFDLPDEAGFTEHSESQWRKVGLKFIDWFVRYPAGRVLVAWKVVRRKDRKAVAGKLLLGILLFPLFAFTWIFGFLGLNLYDLIMLLCLDLPQYPGKRRKHRDQLKTAESVVQPADPQKATREKEKGGKSSAEASKEKEARRRGAEKAREKWRQERLKHFMHKPRIRDITVHLSEGKTLHEVREAHKQDVEKRQTELKERRQKYHHVIESISDFSESTDEDKKPRQSPRRKALARMFRRKRQETDVEAVKDQNEQVQQNGAPKE</sequence>
<dbReference type="STRING" id="1367422.A0A178ZU02"/>
<evidence type="ECO:0000256" key="2">
    <source>
        <dbReference type="SAM" id="Phobius"/>
    </source>
</evidence>
<feature type="compositionally biased region" description="Low complexity" evidence="1">
    <location>
        <begin position="63"/>
        <end position="74"/>
    </location>
</feature>
<keyword evidence="2" id="KW-0472">Membrane</keyword>
<feature type="region of interest" description="Disordered" evidence="1">
    <location>
        <begin position="48"/>
        <end position="74"/>
    </location>
</feature>
<feature type="compositionally biased region" description="Basic and acidic residues" evidence="1">
    <location>
        <begin position="1806"/>
        <end position="1817"/>
    </location>
</feature>
<dbReference type="EMBL" id="LVYI01000002">
    <property type="protein sequence ID" value="OAP63212.1"/>
    <property type="molecule type" value="Genomic_DNA"/>
</dbReference>
<feature type="transmembrane region" description="Helical" evidence="2">
    <location>
        <begin position="1531"/>
        <end position="1553"/>
    </location>
</feature>
<feature type="region of interest" description="Disordered" evidence="1">
    <location>
        <begin position="285"/>
        <end position="313"/>
    </location>
</feature>
<feature type="region of interest" description="Disordered" evidence="1">
    <location>
        <begin position="1664"/>
        <end position="1716"/>
    </location>
</feature>
<feature type="compositionally biased region" description="Polar residues" evidence="1">
    <location>
        <begin position="1818"/>
        <end position="1828"/>
    </location>
</feature>